<keyword evidence="5" id="KW-0548">Nucleotidyltransferase</keyword>
<dbReference type="AlphaFoldDB" id="A0AAN0M7T4"/>
<dbReference type="PROSITE" id="PS50887">
    <property type="entry name" value="GGDEF"/>
    <property type="match status" value="1"/>
</dbReference>
<dbReference type="SMART" id="SM00267">
    <property type="entry name" value="GGDEF"/>
    <property type="match status" value="1"/>
</dbReference>
<dbReference type="PANTHER" id="PTHR45138:SF9">
    <property type="entry name" value="DIGUANYLATE CYCLASE DGCM-RELATED"/>
    <property type="match status" value="1"/>
</dbReference>
<keyword evidence="6" id="KW-1185">Reference proteome</keyword>
<name>A0AAN0M7T4_9RHOB</name>
<organism evidence="5 6">
    <name type="scientific">Yoonia rhodophyticola</name>
    <dbReference type="NCBI Taxonomy" id="3137370"/>
    <lineage>
        <taxon>Bacteria</taxon>
        <taxon>Pseudomonadati</taxon>
        <taxon>Pseudomonadota</taxon>
        <taxon>Alphaproteobacteria</taxon>
        <taxon>Rhodobacterales</taxon>
        <taxon>Paracoccaceae</taxon>
        <taxon>Yoonia</taxon>
    </lineage>
</organism>
<keyword evidence="3" id="KW-0812">Transmembrane</keyword>
<dbReference type="CDD" id="cd01949">
    <property type="entry name" value="GGDEF"/>
    <property type="match status" value="1"/>
</dbReference>
<dbReference type="GO" id="GO:0052621">
    <property type="term" value="F:diguanylate cyclase activity"/>
    <property type="evidence" value="ECO:0007669"/>
    <property type="project" value="UniProtKB-EC"/>
</dbReference>
<dbReference type="NCBIfam" id="TIGR00254">
    <property type="entry name" value="GGDEF"/>
    <property type="match status" value="1"/>
</dbReference>
<dbReference type="RefSeq" id="WP_342075867.1">
    <property type="nucleotide sequence ID" value="NZ_CP151767.2"/>
</dbReference>
<dbReference type="KEGG" id="yrh:AABB31_16110"/>
<protein>
    <recommendedName>
        <fullName evidence="1">diguanylate cyclase</fullName>
        <ecNumber evidence="1">2.7.7.65</ecNumber>
    </recommendedName>
</protein>
<evidence type="ECO:0000313" key="6">
    <source>
        <dbReference type="Proteomes" id="UP001470809"/>
    </source>
</evidence>
<dbReference type="EMBL" id="CP151767">
    <property type="protein sequence ID" value="WZU66545.1"/>
    <property type="molecule type" value="Genomic_DNA"/>
</dbReference>
<keyword evidence="5" id="KW-0808">Transferase</keyword>
<feature type="transmembrane region" description="Helical" evidence="3">
    <location>
        <begin position="34"/>
        <end position="57"/>
    </location>
</feature>
<dbReference type="InterPro" id="IPR043128">
    <property type="entry name" value="Rev_trsase/Diguanyl_cyclase"/>
</dbReference>
<evidence type="ECO:0000313" key="5">
    <source>
        <dbReference type="EMBL" id="WZU66545.1"/>
    </source>
</evidence>
<evidence type="ECO:0000259" key="4">
    <source>
        <dbReference type="PROSITE" id="PS50887"/>
    </source>
</evidence>
<dbReference type="Proteomes" id="UP001470809">
    <property type="component" value="Chromosome"/>
</dbReference>
<dbReference type="InterPro" id="IPR000160">
    <property type="entry name" value="GGDEF_dom"/>
</dbReference>
<gene>
    <name evidence="5" type="ORF">AABB31_16110</name>
</gene>
<sequence>MIRLPLMLAFLLGLSVLPDFFLSGRKVAPIVNYLPVVLLVAGPLTIALLWALSGLAVEESKRRAITQIDPLTALPNRLAFLQTTRRILPQSGVLLMLQVDDFAHLNERRGRKAGDLCLMALAQRFRELTRYTDIVGRMGGASFAIYLPGATIEQARDVADRICDGAMVVTQTGILRVTISVGAVLANGRTPLDRLLVDANSALDEARRGGNGQLILEDWVKAA</sequence>
<comment type="catalytic activity">
    <reaction evidence="2">
        <text>2 GTP = 3',3'-c-di-GMP + 2 diphosphate</text>
        <dbReference type="Rhea" id="RHEA:24898"/>
        <dbReference type="ChEBI" id="CHEBI:33019"/>
        <dbReference type="ChEBI" id="CHEBI:37565"/>
        <dbReference type="ChEBI" id="CHEBI:58805"/>
        <dbReference type="EC" id="2.7.7.65"/>
    </reaction>
</comment>
<keyword evidence="3" id="KW-1133">Transmembrane helix</keyword>
<evidence type="ECO:0000256" key="1">
    <source>
        <dbReference type="ARBA" id="ARBA00012528"/>
    </source>
</evidence>
<evidence type="ECO:0000256" key="3">
    <source>
        <dbReference type="SAM" id="Phobius"/>
    </source>
</evidence>
<reference evidence="5" key="1">
    <citation type="submission" date="2024-08" db="EMBL/GenBank/DDBJ databases">
        <title>Phylogenomic analyses of a clade within the roseobacter group suggest taxonomic reassignments of species of the genera Aestuariivita, Citreicella, Loktanella, Nautella, Pelagibaca, Ruegeria, Thalassobius, Thiobacimonas and Tropicibacter, and the proposal o.</title>
        <authorList>
            <person name="Jeon C.O."/>
        </authorList>
    </citation>
    <scope>NUCLEOTIDE SEQUENCE</scope>
    <source>
        <strain evidence="5">SS1-5</strain>
    </source>
</reference>
<dbReference type="EC" id="2.7.7.65" evidence="1"/>
<dbReference type="PANTHER" id="PTHR45138">
    <property type="entry name" value="REGULATORY COMPONENTS OF SENSORY TRANSDUCTION SYSTEM"/>
    <property type="match status" value="1"/>
</dbReference>
<evidence type="ECO:0000256" key="2">
    <source>
        <dbReference type="ARBA" id="ARBA00034247"/>
    </source>
</evidence>
<keyword evidence="3" id="KW-0472">Membrane</keyword>
<dbReference type="InterPro" id="IPR029787">
    <property type="entry name" value="Nucleotide_cyclase"/>
</dbReference>
<proteinExistence type="predicted"/>
<feature type="domain" description="GGDEF" evidence="4">
    <location>
        <begin position="90"/>
        <end position="219"/>
    </location>
</feature>
<dbReference type="Gene3D" id="3.30.70.270">
    <property type="match status" value="1"/>
</dbReference>
<dbReference type="InterPro" id="IPR050469">
    <property type="entry name" value="Diguanylate_Cyclase"/>
</dbReference>
<dbReference type="Pfam" id="PF00990">
    <property type="entry name" value="GGDEF"/>
    <property type="match status" value="1"/>
</dbReference>
<dbReference type="SUPFAM" id="SSF55073">
    <property type="entry name" value="Nucleotide cyclase"/>
    <property type="match status" value="1"/>
</dbReference>
<accession>A0AAN0M7T4</accession>